<dbReference type="InterPro" id="IPR028979">
    <property type="entry name" value="Ser_kin/Pase_Hpr-like_N_sf"/>
</dbReference>
<dbReference type="Proteomes" id="UP000886381">
    <property type="component" value="Unassembled WGS sequence"/>
</dbReference>
<sequence length="129" mass="14276">MKLEEVARVIDGKILIGEEKKDLEIDKAYAADLLSDVLALTEESTTLITGTVSPQVIRVAEILNIPAIIFVRGKKPTQKILDYAKEAGIPIIATNKTMFETCGILYSNGVRPCRNRPATNIHDDSRYCE</sequence>
<comment type="caution">
    <text evidence="2">The sequence shown here is derived from an EMBL/GenBank/DDBJ whole genome shotgun (WGS) entry which is preliminary data.</text>
</comment>
<reference evidence="2" key="1">
    <citation type="journal article" date="2020" name="mSystems">
        <title>Genome- and Community-Level Interaction Insights into Carbon Utilization and Element Cycling Functions of Hydrothermarchaeota in Hydrothermal Sediment.</title>
        <authorList>
            <person name="Zhou Z."/>
            <person name="Liu Y."/>
            <person name="Xu W."/>
            <person name="Pan J."/>
            <person name="Luo Z.H."/>
            <person name="Li M."/>
        </authorList>
    </citation>
    <scope>NUCLEOTIDE SEQUENCE [LARGE SCALE GENOMIC DNA]</scope>
    <source>
        <strain evidence="2">HyVt-28</strain>
    </source>
</reference>
<dbReference type="EMBL" id="DRDR01000016">
    <property type="protein sequence ID" value="HDL59883.1"/>
    <property type="molecule type" value="Genomic_DNA"/>
</dbReference>
<proteinExistence type="predicted"/>
<accession>A0A7V0LTH4</accession>
<feature type="domain" description="DRTGG" evidence="1">
    <location>
        <begin position="5"/>
        <end position="104"/>
    </location>
</feature>
<dbReference type="SUPFAM" id="SSF75138">
    <property type="entry name" value="HprK N-terminal domain-like"/>
    <property type="match status" value="1"/>
</dbReference>
<evidence type="ECO:0000313" key="2">
    <source>
        <dbReference type="EMBL" id="HDL59883.1"/>
    </source>
</evidence>
<dbReference type="AlphaFoldDB" id="A0A7V0LTH4"/>
<dbReference type="Gene3D" id="3.40.1390.20">
    <property type="entry name" value="HprK N-terminal domain-like"/>
    <property type="match status" value="1"/>
</dbReference>
<name>A0A7V0LTH4_UNCW3</name>
<evidence type="ECO:0000259" key="1">
    <source>
        <dbReference type="Pfam" id="PF07085"/>
    </source>
</evidence>
<dbReference type="InterPro" id="IPR010766">
    <property type="entry name" value="DRTGG"/>
</dbReference>
<protein>
    <recommendedName>
        <fullName evidence="1">DRTGG domain-containing protein</fullName>
    </recommendedName>
</protein>
<organism evidence="2">
    <name type="scientific">candidate division WOR-3 bacterium</name>
    <dbReference type="NCBI Taxonomy" id="2052148"/>
    <lineage>
        <taxon>Bacteria</taxon>
        <taxon>Bacteria division WOR-3</taxon>
    </lineage>
</organism>
<dbReference type="Pfam" id="PF07085">
    <property type="entry name" value="DRTGG"/>
    <property type="match status" value="1"/>
</dbReference>
<gene>
    <name evidence="2" type="ORF">ENH14_00340</name>
</gene>